<name>A0AAN6M215_9PLEO</name>
<reference evidence="8 9" key="1">
    <citation type="submission" date="2021-02" db="EMBL/GenBank/DDBJ databases">
        <title>Genome assembly of Pseudopithomyces chartarum.</title>
        <authorList>
            <person name="Jauregui R."/>
            <person name="Singh J."/>
            <person name="Voisey C."/>
        </authorList>
    </citation>
    <scope>NUCLEOTIDE SEQUENCE [LARGE SCALE GENOMIC DNA]</scope>
    <source>
        <strain evidence="8 9">AGR01</strain>
    </source>
</reference>
<feature type="transmembrane region" description="Helical" evidence="6">
    <location>
        <begin position="85"/>
        <end position="106"/>
    </location>
</feature>
<feature type="transmembrane region" description="Helical" evidence="6">
    <location>
        <begin position="247"/>
        <end position="269"/>
    </location>
</feature>
<dbReference type="PANTHER" id="PTHR33048">
    <property type="entry name" value="PTH11-LIKE INTEGRAL MEMBRANE PROTEIN (AFU_ORTHOLOGUE AFUA_5G11245)"/>
    <property type="match status" value="1"/>
</dbReference>
<evidence type="ECO:0000313" key="9">
    <source>
        <dbReference type="Proteomes" id="UP001280581"/>
    </source>
</evidence>
<dbReference type="InterPro" id="IPR049326">
    <property type="entry name" value="Rhodopsin_dom_fungi"/>
</dbReference>
<evidence type="ECO:0000256" key="3">
    <source>
        <dbReference type="ARBA" id="ARBA00022989"/>
    </source>
</evidence>
<proteinExistence type="inferred from homology"/>
<dbReference type="GO" id="GO:0016020">
    <property type="term" value="C:membrane"/>
    <property type="evidence" value="ECO:0007669"/>
    <property type="project" value="UniProtKB-SubCell"/>
</dbReference>
<dbReference type="PANTHER" id="PTHR33048:SF92">
    <property type="entry name" value="INTEGRAL MEMBRANE PROTEIN"/>
    <property type="match status" value="1"/>
</dbReference>
<evidence type="ECO:0000256" key="2">
    <source>
        <dbReference type="ARBA" id="ARBA00022692"/>
    </source>
</evidence>
<evidence type="ECO:0000256" key="5">
    <source>
        <dbReference type="ARBA" id="ARBA00038359"/>
    </source>
</evidence>
<evidence type="ECO:0000256" key="6">
    <source>
        <dbReference type="SAM" id="Phobius"/>
    </source>
</evidence>
<evidence type="ECO:0000313" key="8">
    <source>
        <dbReference type="EMBL" id="KAK3210222.1"/>
    </source>
</evidence>
<dbReference type="AlphaFoldDB" id="A0AAN6M215"/>
<accession>A0AAN6M215</accession>
<feature type="transmembrane region" description="Helical" evidence="6">
    <location>
        <begin position="42"/>
        <end position="64"/>
    </location>
</feature>
<feature type="domain" description="Rhodopsin" evidence="7">
    <location>
        <begin position="24"/>
        <end position="272"/>
    </location>
</feature>
<keyword evidence="2 6" id="KW-0812">Transmembrane</keyword>
<comment type="subcellular location">
    <subcellularLocation>
        <location evidence="1">Membrane</location>
        <topology evidence="1">Multi-pass membrane protein</topology>
    </subcellularLocation>
</comment>
<keyword evidence="9" id="KW-1185">Reference proteome</keyword>
<comment type="similarity">
    <text evidence="5">Belongs to the SAT4 family.</text>
</comment>
<keyword evidence="3 6" id="KW-1133">Transmembrane helix</keyword>
<gene>
    <name evidence="8" type="ORF">GRF29_44g2065756</name>
</gene>
<feature type="transmembrane region" description="Helical" evidence="6">
    <location>
        <begin position="179"/>
        <end position="201"/>
    </location>
</feature>
<feature type="transmembrane region" description="Helical" evidence="6">
    <location>
        <begin position="213"/>
        <end position="235"/>
    </location>
</feature>
<evidence type="ECO:0000259" key="7">
    <source>
        <dbReference type="Pfam" id="PF20684"/>
    </source>
</evidence>
<evidence type="ECO:0000256" key="4">
    <source>
        <dbReference type="ARBA" id="ARBA00023136"/>
    </source>
</evidence>
<sequence>MRTDSFKVTMWALSAFALVFLASRFAVRLSTNGKIMANDYFLIAAIPLFLAGFALLQSSINPLYDTEGAFVSMPILQPTAATRRFVAAVELIWIAIYCVKFCYLASFKFYKPPYSYVDPLLTKYYWTTNGLCCAGFVFTIIQPIVLCQSPGSFDMPLWSKELTSVEQCRYVDGSDTRRWEIAVTTIDITTDLLVISIPFLLVCMANTVRSHTIVNLVFKSLSVFNIIVAAIRLAFQSTAKDHHIHYVTVTFLLVVEATVALIMASVSGYRVVFLEQLTAWLQRKDAAYSTHLTVRFPTVVGVGRGGAKNAKAAGPDSSS</sequence>
<protein>
    <recommendedName>
        <fullName evidence="7">Rhodopsin domain-containing protein</fullName>
    </recommendedName>
</protein>
<dbReference type="InterPro" id="IPR052337">
    <property type="entry name" value="SAT4-like"/>
</dbReference>
<comment type="caution">
    <text evidence="8">The sequence shown here is derived from an EMBL/GenBank/DDBJ whole genome shotgun (WGS) entry which is preliminary data.</text>
</comment>
<organism evidence="8 9">
    <name type="scientific">Pseudopithomyces chartarum</name>
    <dbReference type="NCBI Taxonomy" id="1892770"/>
    <lineage>
        <taxon>Eukaryota</taxon>
        <taxon>Fungi</taxon>
        <taxon>Dikarya</taxon>
        <taxon>Ascomycota</taxon>
        <taxon>Pezizomycotina</taxon>
        <taxon>Dothideomycetes</taxon>
        <taxon>Pleosporomycetidae</taxon>
        <taxon>Pleosporales</taxon>
        <taxon>Massarineae</taxon>
        <taxon>Didymosphaeriaceae</taxon>
        <taxon>Pseudopithomyces</taxon>
    </lineage>
</organism>
<evidence type="ECO:0000256" key="1">
    <source>
        <dbReference type="ARBA" id="ARBA00004141"/>
    </source>
</evidence>
<dbReference type="Pfam" id="PF20684">
    <property type="entry name" value="Fung_rhodopsin"/>
    <property type="match status" value="1"/>
</dbReference>
<dbReference type="EMBL" id="WVTA01000005">
    <property type="protein sequence ID" value="KAK3210222.1"/>
    <property type="molecule type" value="Genomic_DNA"/>
</dbReference>
<feature type="transmembrane region" description="Helical" evidence="6">
    <location>
        <begin position="126"/>
        <end position="147"/>
    </location>
</feature>
<keyword evidence="4 6" id="KW-0472">Membrane</keyword>
<dbReference type="Proteomes" id="UP001280581">
    <property type="component" value="Unassembled WGS sequence"/>
</dbReference>